<proteinExistence type="predicted"/>
<dbReference type="AlphaFoldDB" id="A0A084JCP5"/>
<organism evidence="1 2">
    <name type="scientific">Clostridium sulfidigenes</name>
    <dbReference type="NCBI Taxonomy" id="318464"/>
    <lineage>
        <taxon>Bacteria</taxon>
        <taxon>Bacillati</taxon>
        <taxon>Bacillota</taxon>
        <taxon>Clostridia</taxon>
        <taxon>Eubacteriales</taxon>
        <taxon>Clostridiaceae</taxon>
        <taxon>Clostridium</taxon>
    </lineage>
</organism>
<dbReference type="InterPro" id="IPR012347">
    <property type="entry name" value="Ferritin-like"/>
</dbReference>
<gene>
    <name evidence="1" type="ORF">IO99_08425</name>
</gene>
<reference evidence="1 2" key="1">
    <citation type="submission" date="2014-07" db="EMBL/GenBank/DDBJ databases">
        <title>Draft genome of Clostridium sulfidigenes 113A isolated from sediments associated with methane hydrate from Krishna Godavari basin.</title>
        <authorList>
            <person name="Honkalas V.S."/>
            <person name="Dabir A.P."/>
            <person name="Arora P."/>
            <person name="Dhakephalkar P.K."/>
        </authorList>
    </citation>
    <scope>NUCLEOTIDE SEQUENCE [LARGE SCALE GENOMIC DNA]</scope>
    <source>
        <strain evidence="1 2">113A</strain>
    </source>
</reference>
<name>A0A084JCP5_9CLOT</name>
<sequence length="147" mass="17141">MDKKYIVNSLNELLQGIYIDINIFEDYIKHSKNEDVISQISKVRNDYQKHAYRICNIITDLGGNPIEIDNCVDINSYINIDATVIEKELLKKTCEAANNVLNLGCKLISDPNFINRESYTTINLMNKDYQKHINHIERYELYSSSFK</sequence>
<dbReference type="Proteomes" id="UP000028542">
    <property type="component" value="Unassembled WGS sequence"/>
</dbReference>
<keyword evidence="2" id="KW-1185">Reference proteome</keyword>
<dbReference type="EMBL" id="JPMD01000018">
    <property type="protein sequence ID" value="KEZ86729.1"/>
    <property type="molecule type" value="Genomic_DNA"/>
</dbReference>
<comment type="caution">
    <text evidence="1">The sequence shown here is derived from an EMBL/GenBank/DDBJ whole genome shotgun (WGS) entry which is preliminary data.</text>
</comment>
<evidence type="ECO:0000313" key="2">
    <source>
        <dbReference type="Proteomes" id="UP000028542"/>
    </source>
</evidence>
<evidence type="ECO:0008006" key="3">
    <source>
        <dbReference type="Google" id="ProtNLM"/>
    </source>
</evidence>
<evidence type="ECO:0000313" key="1">
    <source>
        <dbReference type="EMBL" id="KEZ86729.1"/>
    </source>
</evidence>
<dbReference type="RefSeq" id="WP_035132240.1">
    <property type="nucleotide sequence ID" value="NZ_JPMD01000018.1"/>
</dbReference>
<protein>
    <recommendedName>
        <fullName evidence="3">DUF2383 domain-containing protein</fullName>
    </recommendedName>
</protein>
<accession>A0A084JCP5</accession>
<dbReference type="Gene3D" id="1.20.1260.10">
    <property type="match status" value="1"/>
</dbReference>